<proteinExistence type="predicted"/>
<reference evidence="2" key="1">
    <citation type="journal article" date="2023" name="DNA Res.">
        <title>Chromosome-level genome assembly of Phrynocephalus forsythii using third-generation DNA sequencing and Hi-C analysis.</title>
        <authorList>
            <person name="Qi Y."/>
            <person name="Zhao W."/>
            <person name="Zhao Y."/>
            <person name="Niu C."/>
            <person name="Cao S."/>
            <person name="Zhang Y."/>
        </authorList>
    </citation>
    <scope>NUCLEOTIDE SEQUENCE</scope>
    <source>
        <tissue evidence="2">Muscle</tissue>
    </source>
</reference>
<sequence>MSASALRRKSYKKAQEESGPFSPVRWEGDGGGEVPSGKMQVMEKFFTPVQRAPEGQGMPDGARQDGRSRPQWTESRSGHFTTATTTSSSSSASATSSEASWSSEASLEKEAFLLKTPRYQPQHSQSCLDVSREARAFPRRGRDEPDRAAYGVEEPAPSLRKGHSKSAERFVIHKQF</sequence>
<evidence type="ECO:0000313" key="2">
    <source>
        <dbReference type="EMBL" id="KAJ7307506.1"/>
    </source>
</evidence>
<feature type="compositionally biased region" description="Polar residues" evidence="1">
    <location>
        <begin position="119"/>
        <end position="128"/>
    </location>
</feature>
<feature type="compositionally biased region" description="Polar residues" evidence="1">
    <location>
        <begin position="70"/>
        <end position="80"/>
    </location>
</feature>
<gene>
    <name evidence="2" type="ORF">JRQ81_009529</name>
</gene>
<feature type="compositionally biased region" description="Low complexity" evidence="1">
    <location>
        <begin position="81"/>
        <end position="105"/>
    </location>
</feature>
<dbReference type="Proteomes" id="UP001142489">
    <property type="component" value="Unassembled WGS sequence"/>
</dbReference>
<organism evidence="2 3">
    <name type="scientific">Phrynocephalus forsythii</name>
    <dbReference type="NCBI Taxonomy" id="171643"/>
    <lineage>
        <taxon>Eukaryota</taxon>
        <taxon>Metazoa</taxon>
        <taxon>Chordata</taxon>
        <taxon>Craniata</taxon>
        <taxon>Vertebrata</taxon>
        <taxon>Euteleostomi</taxon>
        <taxon>Lepidosauria</taxon>
        <taxon>Squamata</taxon>
        <taxon>Bifurcata</taxon>
        <taxon>Unidentata</taxon>
        <taxon>Episquamata</taxon>
        <taxon>Toxicofera</taxon>
        <taxon>Iguania</taxon>
        <taxon>Acrodonta</taxon>
        <taxon>Agamidae</taxon>
        <taxon>Agaminae</taxon>
        <taxon>Phrynocephalus</taxon>
    </lineage>
</organism>
<dbReference type="EMBL" id="JAPFRF010000019">
    <property type="protein sequence ID" value="KAJ7307506.1"/>
    <property type="molecule type" value="Genomic_DNA"/>
</dbReference>
<evidence type="ECO:0000256" key="1">
    <source>
        <dbReference type="SAM" id="MobiDB-lite"/>
    </source>
</evidence>
<protein>
    <submittedName>
        <fullName evidence="2">Uncharacterized protein</fullName>
    </submittedName>
</protein>
<keyword evidence="3" id="KW-1185">Reference proteome</keyword>
<dbReference type="AlphaFoldDB" id="A0A9Q1AS93"/>
<feature type="compositionally biased region" description="Basic residues" evidence="1">
    <location>
        <begin position="1"/>
        <end position="12"/>
    </location>
</feature>
<accession>A0A9Q1AS93</accession>
<feature type="compositionally biased region" description="Basic and acidic residues" evidence="1">
    <location>
        <begin position="130"/>
        <end position="147"/>
    </location>
</feature>
<feature type="compositionally biased region" description="Basic and acidic residues" evidence="1">
    <location>
        <begin position="165"/>
        <end position="176"/>
    </location>
</feature>
<evidence type="ECO:0000313" key="3">
    <source>
        <dbReference type="Proteomes" id="UP001142489"/>
    </source>
</evidence>
<comment type="caution">
    <text evidence="2">The sequence shown here is derived from an EMBL/GenBank/DDBJ whole genome shotgun (WGS) entry which is preliminary data.</text>
</comment>
<name>A0A9Q1AS93_9SAUR</name>
<feature type="region of interest" description="Disordered" evidence="1">
    <location>
        <begin position="1"/>
        <end position="176"/>
    </location>
</feature>